<evidence type="ECO:0000259" key="11">
    <source>
        <dbReference type="Pfam" id="PF25079"/>
    </source>
</evidence>
<keyword evidence="7" id="KW-0175">Coiled coil</keyword>
<protein>
    <submittedName>
        <fullName evidence="12">COBRA-like protein 5</fullName>
    </submittedName>
</protein>
<keyword evidence="3" id="KW-0336">GPI-anchor</keyword>
<dbReference type="GO" id="GO:0052324">
    <property type="term" value="P:plant-type cell wall cellulose biosynthetic process"/>
    <property type="evidence" value="ECO:0007669"/>
    <property type="project" value="TreeGrafter"/>
</dbReference>
<feature type="coiled-coil region" evidence="7">
    <location>
        <begin position="612"/>
        <end position="660"/>
    </location>
</feature>
<dbReference type="GO" id="GO:0098552">
    <property type="term" value="C:side of membrane"/>
    <property type="evidence" value="ECO:0007669"/>
    <property type="project" value="UniProtKB-KW"/>
</dbReference>
<evidence type="ECO:0000259" key="10">
    <source>
        <dbReference type="Pfam" id="PF09331"/>
    </source>
</evidence>
<name>A0A6A2ZTF7_HIBSY</name>
<feature type="signal peptide" evidence="9">
    <location>
        <begin position="1"/>
        <end position="19"/>
    </location>
</feature>
<evidence type="ECO:0000256" key="2">
    <source>
        <dbReference type="ARBA" id="ARBA00005507"/>
    </source>
</evidence>
<feature type="domain" description="COBRA C-terminal" evidence="11">
    <location>
        <begin position="134"/>
        <end position="238"/>
    </location>
</feature>
<dbReference type="InterPro" id="IPR056900">
    <property type="entry name" value="COB_C"/>
</dbReference>
<evidence type="ECO:0000256" key="5">
    <source>
        <dbReference type="ARBA" id="ARBA00023180"/>
    </source>
</evidence>
<keyword evidence="3" id="KW-0472">Membrane</keyword>
<keyword evidence="4 9" id="KW-0732">Signal</keyword>
<keyword evidence="13" id="KW-1185">Reference proteome</keyword>
<accession>A0A6A2ZTF7</accession>
<dbReference type="Proteomes" id="UP000436088">
    <property type="component" value="Unassembled WGS sequence"/>
</dbReference>
<dbReference type="InterPro" id="IPR006918">
    <property type="entry name" value="COBRA_pln"/>
</dbReference>
<comment type="similarity">
    <text evidence="2">Belongs to the COBRA family.</text>
</comment>
<evidence type="ECO:0000313" key="12">
    <source>
        <dbReference type="EMBL" id="KAE8695053.1"/>
    </source>
</evidence>
<dbReference type="GO" id="GO:0005886">
    <property type="term" value="C:plasma membrane"/>
    <property type="evidence" value="ECO:0007669"/>
    <property type="project" value="UniProtKB-SubCell"/>
</dbReference>
<dbReference type="Pfam" id="PF04833">
    <property type="entry name" value="COBRA"/>
    <property type="match status" value="1"/>
</dbReference>
<dbReference type="PANTHER" id="PTHR31673">
    <property type="entry name" value="PROTEIN COBRA"/>
    <property type="match status" value="1"/>
</dbReference>
<feature type="chain" id="PRO_5025685059" evidence="9">
    <location>
        <begin position="20"/>
        <end position="852"/>
    </location>
</feature>
<evidence type="ECO:0000256" key="8">
    <source>
        <dbReference type="SAM" id="MobiDB-lite"/>
    </source>
</evidence>
<keyword evidence="6" id="KW-0449">Lipoprotein</keyword>
<gene>
    <name evidence="12" type="ORF">F3Y22_tig00110745pilonHSYRG00174</name>
</gene>
<comment type="subcellular location">
    <subcellularLocation>
        <location evidence="1">Cell membrane</location>
        <topology evidence="1">Lipid-anchor</topology>
        <topology evidence="1">GPI-anchor</topology>
    </subcellularLocation>
</comment>
<proteinExistence type="inferred from homology"/>
<dbReference type="Pfam" id="PF25079">
    <property type="entry name" value="COB_C"/>
    <property type="match status" value="1"/>
</dbReference>
<dbReference type="InterPro" id="IPR015410">
    <property type="entry name" value="DUF1985"/>
</dbReference>
<dbReference type="EMBL" id="VEPZ02001096">
    <property type="protein sequence ID" value="KAE8695053.1"/>
    <property type="molecule type" value="Genomic_DNA"/>
</dbReference>
<dbReference type="Pfam" id="PF09331">
    <property type="entry name" value="DUF1985"/>
    <property type="match status" value="1"/>
</dbReference>
<dbReference type="AlphaFoldDB" id="A0A6A2ZTF7"/>
<comment type="caution">
    <text evidence="12">The sequence shown here is derived from an EMBL/GenBank/DDBJ whole genome shotgun (WGS) entry which is preliminary data.</text>
</comment>
<evidence type="ECO:0000256" key="6">
    <source>
        <dbReference type="ARBA" id="ARBA00023288"/>
    </source>
</evidence>
<evidence type="ECO:0000256" key="3">
    <source>
        <dbReference type="ARBA" id="ARBA00022622"/>
    </source>
</evidence>
<feature type="region of interest" description="Disordered" evidence="8">
    <location>
        <begin position="543"/>
        <end position="601"/>
    </location>
</feature>
<evidence type="ECO:0000256" key="4">
    <source>
        <dbReference type="ARBA" id="ARBA00022729"/>
    </source>
</evidence>
<evidence type="ECO:0000313" key="13">
    <source>
        <dbReference type="Proteomes" id="UP000436088"/>
    </source>
</evidence>
<evidence type="ECO:0000256" key="7">
    <source>
        <dbReference type="SAM" id="Coils"/>
    </source>
</evidence>
<sequence>MKFVTCLLVFLAMLPNAAAYDPLDPTGNITIKWDVVSWTADGYVVSAVTISNFQTYRSIVSPGWTLGWQWAKKEVIWSMVGAQTTEQGDCSKFAGNPALFPPGAKIRQVLSPPFSLLITGSSAKNAGIESDSKQSRRAGINTPRKDNAPLLQCTHHMCPIRVHWHVKLNYKDYWRVKIAITNFNYHMNYTQWTLVAQHPNLNSVTQVFSFDYKPLVPYEAISDFNLGSELGENFYSAQLTLRNKVSLAKTIASKLSPAQRKIFEDTCFGPWLKVQHPGGDAMLTHLFLQTMTSDLPETIQRRDEEIWFDFPPAYTCFGREEFCLITGLRFGHDDVDRYTRHYPPIMVSLVFPEQSTKKSNLHVEDLTRLLNKKDGFTRMDDVDVVLVCLLILLQAGFLGREARQPIPNDLIKLVEDLNAWNLFPWGSYLWRATWNKLSSAFNDRKSLRGDSSKYTLSGFIWVFKIWIFETFPAMQTYALKTSNDIPRAISWKRKRSLQQWEDLLPYTTINNEANTPLQRLTPMEAELATDWWQASKLFFYGTDDEQPPLREPSPHPEPSPDRPEYTPPQRESSPILSYHRASSPPSPHDRRPAKMPRCLSPCSLPLPPRDELGELRNEVNALREEVGTLRDDNGAWHVEVSTLRGEVVALREIVASLQNEVHTLCNEKKLDSPVIVQEASPIVQEAPIIPQESPPTVQEATVIVEELPASTIPADEWRGNNYRKQFYNTFGLRPQLIFIMSGAKGVEDNGYFDGGDGAHLAKFLDAIDYWTKSGNKKPKKFNVIVIRDETAPQQMKEARGDCGPLVCMCLERLTTGSTHFLPPTDRDRSTHFLPPTCIRVMKVSINNLLILK</sequence>
<evidence type="ECO:0000256" key="9">
    <source>
        <dbReference type="SAM" id="SignalP"/>
    </source>
</evidence>
<feature type="domain" description="DUF1985" evidence="10">
    <location>
        <begin position="300"/>
        <end position="433"/>
    </location>
</feature>
<dbReference type="GO" id="GO:0010215">
    <property type="term" value="P:cellulose microfibril organization"/>
    <property type="evidence" value="ECO:0007669"/>
    <property type="project" value="InterPro"/>
</dbReference>
<reference evidence="12" key="1">
    <citation type="submission" date="2019-09" db="EMBL/GenBank/DDBJ databases">
        <title>Draft genome information of white flower Hibiscus syriacus.</title>
        <authorList>
            <person name="Kim Y.-M."/>
        </authorList>
    </citation>
    <scope>NUCLEOTIDE SEQUENCE [LARGE SCALE GENOMIC DNA]</scope>
    <source>
        <strain evidence="12">YM2019G1</strain>
    </source>
</reference>
<dbReference type="PANTHER" id="PTHR31673:SF68">
    <property type="entry name" value="COBRA-LIKE PROTEIN"/>
    <property type="match status" value="1"/>
</dbReference>
<evidence type="ECO:0000256" key="1">
    <source>
        <dbReference type="ARBA" id="ARBA00004609"/>
    </source>
</evidence>
<keyword evidence="5" id="KW-0325">Glycoprotein</keyword>
<feature type="compositionally biased region" description="Basic and acidic residues" evidence="8">
    <location>
        <begin position="552"/>
        <end position="564"/>
    </location>
</feature>
<organism evidence="12 13">
    <name type="scientific">Hibiscus syriacus</name>
    <name type="common">Rose of Sharon</name>
    <dbReference type="NCBI Taxonomy" id="106335"/>
    <lineage>
        <taxon>Eukaryota</taxon>
        <taxon>Viridiplantae</taxon>
        <taxon>Streptophyta</taxon>
        <taxon>Embryophyta</taxon>
        <taxon>Tracheophyta</taxon>
        <taxon>Spermatophyta</taxon>
        <taxon>Magnoliopsida</taxon>
        <taxon>eudicotyledons</taxon>
        <taxon>Gunneridae</taxon>
        <taxon>Pentapetalae</taxon>
        <taxon>rosids</taxon>
        <taxon>malvids</taxon>
        <taxon>Malvales</taxon>
        <taxon>Malvaceae</taxon>
        <taxon>Malvoideae</taxon>
        <taxon>Hibiscus</taxon>
    </lineage>
</organism>